<feature type="domain" description="SLH" evidence="2">
    <location>
        <begin position="1086"/>
        <end position="1149"/>
    </location>
</feature>
<dbReference type="OrthoDB" id="9799230at2"/>
<feature type="domain" description="SLH" evidence="2">
    <location>
        <begin position="1157"/>
        <end position="1216"/>
    </location>
</feature>
<reference evidence="3 4" key="1">
    <citation type="submission" date="2018-12" db="EMBL/GenBank/DDBJ databases">
        <title>Bacillus ochoae sp. nov., Paenibacillus whitsoniae sp. nov., Paenibacillus spiritus sp. nov. Isolated from the Mars Exploration Rover during spacecraft assembly.</title>
        <authorList>
            <person name="Seuylemezian A."/>
            <person name="Vaishampayan P."/>
        </authorList>
    </citation>
    <scope>NUCLEOTIDE SEQUENCE [LARGE SCALE GENOMIC DNA]</scope>
    <source>
        <strain evidence="3 4">MER 54</strain>
    </source>
</reference>
<dbReference type="InterPro" id="IPR011042">
    <property type="entry name" value="6-blade_b-propeller_TolB-like"/>
</dbReference>
<gene>
    <name evidence="3" type="ORF">EJQ19_04140</name>
</gene>
<dbReference type="Gene3D" id="2.120.10.30">
    <property type="entry name" value="TolB, C-terminal domain"/>
    <property type="match status" value="2"/>
</dbReference>
<evidence type="ECO:0000313" key="4">
    <source>
        <dbReference type="Proteomes" id="UP000276128"/>
    </source>
</evidence>
<sequence length="1216" mass="126265">MRKGSWIGKLLLCMAVLLLMLPVFTPETGQAATVTYGTTKLAGTGTAGYGGDGGAATAAKLNGPSGIWRDKDSGVTYIADTQNHRIRKIAANGDISTVAGTGTGGFSGDGGDATSAMLNQPTDVMMDGSGNMYIADSNNQRIRKVSADGKISTVAGASTGQAGYNGDGIAATSAKLNFPYGVALDKDGNLLIADTANSRVRQVNKNTGMISTIVGTGVDGNSGDGGAATGAQISQPLHLAVDVDGTLYIVDAGNQNARKVDLEGKISTLKGKNPTFPNMQEQYLELNYPQGIAVDGMGNVYVPDSLNPVVRKLGSDGYVYNIQTDQKFVHGLKVDGNGTIFFADMNNNAVYQMTILSPDAGLTSVAGQTDIAPGGGSGGNAGNAVAWSVNVPNSKSAIGLADVVPATAAKAKLYRDSGFSSEVTGSGTISLNEGGATAAYVKVTAEDAITVKYYAITINRASAISNNAGLTSVASKTDSAPGGGGGAEAESAITWSIHVPDSQSTVGLADVVPATNATFKLYTDEGLTNEVTGIDVIPLTSGAATELYIVVTAQDAATVKYYAVAVYRAAPPSTNAGMISLAGKTDTAPGGGSGGTADNTVTWSIYVPYGKSAIGRADIAAETGASFRLFTDSGFTEEVSGDAVIPLTEAGETAVYVKVTAEDAITVQYYTITITRAAAPSSDAGLRSVAGKTATAPAGGNGDTPTDSVKWAVYVANNQSVISTGDIVPAAGATYKLYANDSFSAEVTGTETIHLTAGGTTVIYVEVTAENRLAVKYYEVSVTRASDPESGAAALLLVEPQGIEVYVNGKAEKIGTLSTTKVNDRTVATLALDQQKISDKLAAEGWNALVTLILNKESDVAIAKLTGENIGKLNEYGATLEMKTAKASYKLPSRELDLSKLAAAVGIGSDLQHVEVQLEIADSEADKVKLAEDAAKAGGFSLVVHPVDFTVKLTHQGKSYEIPRYSVYVERTITLPDGMDAGKITTGLVVEPDGTTRHVPTKIEKIDGTYYAKINSLTNSTYSVVWHPVTFADMEQHWARDAVNDMGSRFVIQGVNDSDFMPDADITRAEVAAVIVRGLGLKHGEGANPFSDVPTGVWYESAVRTANAYGLIDGFEDGTFRPNDKITREQAMMIIAKAMTISGLKDKLQRQGAGAQLSQFADADAVAAWAKESVSDTLLAGIVTGRDGKILASQAYVTRAEIALMVRNLLIKSQLI</sequence>
<dbReference type="PANTHER" id="PTHR46388:SF2">
    <property type="entry name" value="NHL REPEAT-CONTAINING PROTEIN 2"/>
    <property type="match status" value="1"/>
</dbReference>
<name>A0A430JIQ8_9BACL</name>
<dbReference type="PROSITE" id="PS51272">
    <property type="entry name" value="SLH"/>
    <property type="match status" value="3"/>
</dbReference>
<dbReference type="Pfam" id="PF00395">
    <property type="entry name" value="SLH"/>
    <property type="match status" value="3"/>
</dbReference>
<feature type="chain" id="PRO_5038808555" description="SLH domain-containing protein" evidence="1">
    <location>
        <begin position="26"/>
        <end position="1216"/>
    </location>
</feature>
<dbReference type="InterPro" id="IPR001119">
    <property type="entry name" value="SLH_dom"/>
</dbReference>
<feature type="signal peptide" evidence="1">
    <location>
        <begin position="1"/>
        <end position="25"/>
    </location>
</feature>
<organism evidence="3 4">
    <name type="scientific">Paenibacillus whitsoniae</name>
    <dbReference type="NCBI Taxonomy" id="2496558"/>
    <lineage>
        <taxon>Bacteria</taxon>
        <taxon>Bacillati</taxon>
        <taxon>Bacillota</taxon>
        <taxon>Bacilli</taxon>
        <taxon>Bacillales</taxon>
        <taxon>Paenibacillaceae</taxon>
        <taxon>Paenibacillus</taxon>
    </lineage>
</organism>
<evidence type="ECO:0000313" key="3">
    <source>
        <dbReference type="EMBL" id="RTE10935.1"/>
    </source>
</evidence>
<dbReference type="SUPFAM" id="SSF101898">
    <property type="entry name" value="NHL repeat"/>
    <property type="match status" value="1"/>
</dbReference>
<dbReference type="EMBL" id="RXHU01000014">
    <property type="protein sequence ID" value="RTE10935.1"/>
    <property type="molecule type" value="Genomic_DNA"/>
</dbReference>
<dbReference type="AlphaFoldDB" id="A0A430JIQ8"/>
<dbReference type="Pfam" id="PF25021">
    <property type="entry name" value="TEN_NHL"/>
    <property type="match status" value="2"/>
</dbReference>
<comment type="caution">
    <text evidence="3">The sequence shown here is derived from an EMBL/GenBank/DDBJ whole genome shotgun (WGS) entry which is preliminary data.</text>
</comment>
<accession>A0A430JIQ8</accession>
<keyword evidence="4" id="KW-1185">Reference proteome</keyword>
<dbReference type="InterPro" id="IPR056822">
    <property type="entry name" value="TEN_NHL"/>
</dbReference>
<evidence type="ECO:0000259" key="2">
    <source>
        <dbReference type="PROSITE" id="PS51272"/>
    </source>
</evidence>
<dbReference type="PANTHER" id="PTHR46388">
    <property type="entry name" value="NHL REPEAT-CONTAINING PROTEIN 2"/>
    <property type="match status" value="1"/>
</dbReference>
<proteinExistence type="predicted"/>
<feature type="domain" description="SLH" evidence="2">
    <location>
        <begin position="1026"/>
        <end position="1085"/>
    </location>
</feature>
<dbReference type="SUPFAM" id="SSF63829">
    <property type="entry name" value="Calcium-dependent phosphotriesterase"/>
    <property type="match status" value="1"/>
</dbReference>
<dbReference type="Proteomes" id="UP000276128">
    <property type="component" value="Unassembled WGS sequence"/>
</dbReference>
<keyword evidence="1" id="KW-0732">Signal</keyword>
<dbReference type="Gene3D" id="2.40.10.500">
    <property type="match status" value="1"/>
</dbReference>
<protein>
    <recommendedName>
        <fullName evidence="2">SLH domain-containing protein</fullName>
    </recommendedName>
</protein>
<evidence type="ECO:0000256" key="1">
    <source>
        <dbReference type="SAM" id="SignalP"/>
    </source>
</evidence>